<evidence type="ECO:0000256" key="1">
    <source>
        <dbReference type="ARBA" id="ARBA00006352"/>
    </source>
</evidence>
<dbReference type="OMA" id="IEIVECM"/>
<evidence type="ECO:0000256" key="6">
    <source>
        <dbReference type="ARBA" id="ARBA00022679"/>
    </source>
</evidence>
<dbReference type="PROSITE" id="PS51285">
    <property type="entry name" value="AGC_KINASE_CTER"/>
    <property type="match status" value="1"/>
</dbReference>
<feature type="domain" description="AGC-kinase C-terminal" evidence="19">
    <location>
        <begin position="625"/>
        <end position="675"/>
    </location>
</feature>
<dbReference type="InterPro" id="IPR000961">
    <property type="entry name" value="AGC-kinase_C"/>
</dbReference>
<dbReference type="SMART" id="SM00133">
    <property type="entry name" value="S_TK_X"/>
    <property type="match status" value="1"/>
</dbReference>
<dbReference type="PROSITE" id="PS50011">
    <property type="entry name" value="PROTEIN_KINASE_DOM"/>
    <property type="match status" value="1"/>
</dbReference>
<keyword evidence="5" id="KW-0597">Phosphoprotein</keyword>
<dbReference type="AlphaFoldDB" id="A0A226DF60"/>
<evidence type="ECO:0000256" key="16">
    <source>
        <dbReference type="PROSITE-ProRule" id="PRU10141"/>
    </source>
</evidence>
<dbReference type="EC" id="2.7.11.12" evidence="2 13"/>
<dbReference type="PROSITE" id="PS00889">
    <property type="entry name" value="CNMP_BINDING_2"/>
    <property type="match status" value="2"/>
</dbReference>
<evidence type="ECO:0000259" key="17">
    <source>
        <dbReference type="PROSITE" id="PS50011"/>
    </source>
</evidence>
<evidence type="ECO:0000256" key="5">
    <source>
        <dbReference type="ARBA" id="ARBA00022553"/>
    </source>
</evidence>
<feature type="domain" description="Protein kinase" evidence="17">
    <location>
        <begin position="356"/>
        <end position="624"/>
    </location>
</feature>
<keyword evidence="8 13" id="KW-0418">Kinase</keyword>
<organism evidence="20 21">
    <name type="scientific">Folsomia candida</name>
    <name type="common">Springtail</name>
    <dbReference type="NCBI Taxonomy" id="158441"/>
    <lineage>
        <taxon>Eukaryota</taxon>
        <taxon>Metazoa</taxon>
        <taxon>Ecdysozoa</taxon>
        <taxon>Arthropoda</taxon>
        <taxon>Hexapoda</taxon>
        <taxon>Collembola</taxon>
        <taxon>Entomobryomorpha</taxon>
        <taxon>Isotomoidea</taxon>
        <taxon>Isotomidae</taxon>
        <taxon>Proisotominae</taxon>
        <taxon>Folsomia</taxon>
    </lineage>
</organism>
<feature type="active site" description="Proton acceptor" evidence="14">
    <location>
        <position position="480"/>
    </location>
</feature>
<evidence type="ECO:0000256" key="11">
    <source>
        <dbReference type="ARBA" id="ARBA00047298"/>
    </source>
</evidence>
<dbReference type="PIRSF" id="PIRSF000559">
    <property type="entry name" value="cGMP-dep_kinase"/>
    <property type="match status" value="1"/>
</dbReference>
<evidence type="ECO:0000256" key="15">
    <source>
        <dbReference type="PIRSR" id="PIRSR000559-2"/>
    </source>
</evidence>
<dbReference type="InterPro" id="IPR000595">
    <property type="entry name" value="cNMP-bd_dom"/>
</dbReference>
<dbReference type="Pfam" id="PF00027">
    <property type="entry name" value="cNMP_binding"/>
    <property type="match status" value="2"/>
</dbReference>
<dbReference type="GO" id="GO:0004692">
    <property type="term" value="F:cGMP-dependent protein kinase activity"/>
    <property type="evidence" value="ECO:0007669"/>
    <property type="project" value="UniProtKB-EC"/>
</dbReference>
<evidence type="ECO:0000256" key="3">
    <source>
        <dbReference type="ARBA" id="ARBA00022527"/>
    </source>
</evidence>
<comment type="similarity">
    <text evidence="1 13">Belongs to the protein kinase superfamily. AGC Ser/Thr protein kinase family. cGMP subfamily.</text>
</comment>
<dbReference type="SUPFAM" id="SSF56112">
    <property type="entry name" value="Protein kinase-like (PK-like)"/>
    <property type="match status" value="1"/>
</dbReference>
<evidence type="ECO:0000259" key="19">
    <source>
        <dbReference type="PROSITE" id="PS51285"/>
    </source>
</evidence>
<dbReference type="InterPro" id="IPR017441">
    <property type="entry name" value="Protein_kinase_ATP_BS"/>
</dbReference>
<evidence type="ECO:0000256" key="12">
    <source>
        <dbReference type="ARBA" id="ARBA00047462"/>
    </source>
</evidence>
<dbReference type="CDD" id="cd05572">
    <property type="entry name" value="STKc_cGK"/>
    <property type="match status" value="1"/>
</dbReference>
<dbReference type="InterPro" id="IPR014710">
    <property type="entry name" value="RmlC-like_jellyroll"/>
</dbReference>
<dbReference type="SMART" id="SM00220">
    <property type="entry name" value="S_TKc"/>
    <property type="match status" value="1"/>
</dbReference>
<dbReference type="Gene3D" id="2.60.120.10">
    <property type="entry name" value="Jelly Rolls"/>
    <property type="match status" value="2"/>
</dbReference>
<dbReference type="InterPro" id="IPR011009">
    <property type="entry name" value="Kinase-like_dom_sf"/>
</dbReference>
<dbReference type="InterPro" id="IPR002374">
    <property type="entry name" value="cGMP_dep_kinase"/>
</dbReference>
<keyword evidence="7 13" id="KW-0547">Nucleotide-binding</keyword>
<evidence type="ECO:0000256" key="2">
    <source>
        <dbReference type="ARBA" id="ARBA00012428"/>
    </source>
</evidence>
<feature type="domain" description="Cyclic nucleotide-binding" evidence="18">
    <location>
        <begin position="106"/>
        <end position="278"/>
    </location>
</feature>
<dbReference type="Proteomes" id="UP000198287">
    <property type="component" value="Unassembled WGS sequence"/>
</dbReference>
<dbReference type="Pfam" id="PF00069">
    <property type="entry name" value="Pkinase"/>
    <property type="match status" value="1"/>
</dbReference>
<keyword evidence="3 13" id="KW-0723">Serine/threonine-protein kinase</keyword>
<evidence type="ECO:0000256" key="9">
    <source>
        <dbReference type="ARBA" id="ARBA00022840"/>
    </source>
</evidence>
<dbReference type="Gene3D" id="3.30.200.20">
    <property type="entry name" value="Phosphorylase Kinase, domain 1"/>
    <property type="match status" value="1"/>
</dbReference>
<dbReference type="Gene3D" id="1.10.510.10">
    <property type="entry name" value="Transferase(Phosphotransferase) domain 1"/>
    <property type="match status" value="1"/>
</dbReference>
<name>A0A226DF60_FOLCA</name>
<gene>
    <name evidence="20" type="ORF">Fcan01_21886</name>
</gene>
<dbReference type="PRINTS" id="PR00103">
    <property type="entry name" value="CAMPKINASE"/>
</dbReference>
<keyword evidence="6 13" id="KW-0808">Transferase</keyword>
<dbReference type="PROSITE" id="PS00888">
    <property type="entry name" value="CNMP_BINDING_1"/>
    <property type="match status" value="1"/>
</dbReference>
<dbReference type="InterPro" id="IPR018490">
    <property type="entry name" value="cNMP-bd_dom_sf"/>
</dbReference>
<reference evidence="20 21" key="1">
    <citation type="submission" date="2015-12" db="EMBL/GenBank/DDBJ databases">
        <title>The genome of Folsomia candida.</title>
        <authorList>
            <person name="Faddeeva A."/>
            <person name="Derks M.F."/>
            <person name="Anvar Y."/>
            <person name="Smit S."/>
            <person name="Van Straalen N."/>
            <person name="Roelofs D."/>
        </authorList>
    </citation>
    <scope>NUCLEOTIDE SEQUENCE [LARGE SCALE GENOMIC DNA]</scope>
    <source>
        <strain evidence="20 21">VU population</strain>
        <tissue evidence="20">Whole body</tissue>
    </source>
</reference>
<dbReference type="GO" id="GO:0106310">
    <property type="term" value="F:protein serine kinase activity"/>
    <property type="evidence" value="ECO:0007669"/>
    <property type="project" value="RHEA"/>
</dbReference>
<evidence type="ECO:0000256" key="7">
    <source>
        <dbReference type="ARBA" id="ARBA00022741"/>
    </source>
</evidence>
<dbReference type="CDD" id="cd00038">
    <property type="entry name" value="CAP_ED"/>
    <property type="match status" value="2"/>
</dbReference>
<dbReference type="InterPro" id="IPR035014">
    <property type="entry name" value="STKc_cGK"/>
</dbReference>
<dbReference type="SMART" id="SM00100">
    <property type="entry name" value="cNMP"/>
    <property type="match status" value="2"/>
</dbReference>
<comment type="catalytic activity">
    <reaction evidence="11 13">
        <text>L-threonyl-[protein] + ATP = O-phospho-L-threonyl-[protein] + ADP + H(+)</text>
        <dbReference type="Rhea" id="RHEA:46608"/>
        <dbReference type="Rhea" id="RHEA-COMP:11060"/>
        <dbReference type="Rhea" id="RHEA-COMP:11605"/>
        <dbReference type="ChEBI" id="CHEBI:15378"/>
        <dbReference type="ChEBI" id="CHEBI:30013"/>
        <dbReference type="ChEBI" id="CHEBI:30616"/>
        <dbReference type="ChEBI" id="CHEBI:61977"/>
        <dbReference type="ChEBI" id="CHEBI:456216"/>
        <dbReference type="EC" id="2.7.11.12"/>
    </reaction>
</comment>
<keyword evidence="10 13" id="KW-0142">cGMP-binding</keyword>
<dbReference type="SUPFAM" id="SSF51206">
    <property type="entry name" value="cAMP-binding domain-like"/>
    <property type="match status" value="2"/>
</dbReference>
<evidence type="ECO:0000256" key="14">
    <source>
        <dbReference type="PIRSR" id="PIRSR000559-1"/>
    </source>
</evidence>
<feature type="binding site" evidence="15">
    <location>
        <begin position="362"/>
        <end position="370"/>
    </location>
    <ligand>
        <name>ATP</name>
        <dbReference type="ChEBI" id="CHEBI:30616"/>
    </ligand>
</feature>
<dbReference type="EMBL" id="LNIX01000022">
    <property type="protein sequence ID" value="OXA43484.1"/>
    <property type="molecule type" value="Genomic_DNA"/>
</dbReference>
<keyword evidence="21" id="KW-1185">Reference proteome</keyword>
<proteinExistence type="inferred from homology"/>
<sequence>MERVEDWKSVEEKRRKREGEVGSHLYVSAEGTFYVSQDTRTLGTLKSGVAFGELALLYNCKRTASVRAITECKVWALERRAFRVAMVKAGMQRIKDRLAFLKSVPLLKGLDAGSLGRVADCLEVERYPQGSFIIREGAAGDTFFIISEGRVQVTTSSDMSDETGNDPATFFGNHPAKNSSWLQEPQIQIPTVNVESYENSSSPFQRSELLPQPQPVASTNGKQTASVSPWQVLRELGHGDYFGEQALLHEERRSANVIAITDVEVLTLDRESFMQLIGDLTEFNLNRRPLQSSSCSELNMLANSESNRTWTTHDRFDEVGCSKKQLSCSLPNPILDRERCLKHDDYDFSKLRLDDLEFVATLGVGGFGRVELVQISYDPNRVFALKCLPKAHISATQQQEHVFSERNIMLSCKCPFIGRMYRTFKDTKYVYMLMEACLGGEVWTVLRDKGSFDETSTRFIAACVILALEYLHERSVIYRDLKPENLMLANDGYVKLVDFGFSKVVSATSKTWTFCGTPEYCAPEVILNKGHDHSVDFWAFGILLFELLTGCPPWGPMAENCSGSDQNSDPLVTYNAILKGIESVHFTKSVSKGAISLIRRLCRQVPGERLGVRNFREINSHRWWQGFDWEGVRHRRMKPPIRPNLRAPADTSNFDKFELEIQDVPDDFSGWDMEF</sequence>
<dbReference type="InterPro" id="IPR018488">
    <property type="entry name" value="cNMP-bd_CS"/>
</dbReference>
<dbReference type="InterPro" id="IPR000719">
    <property type="entry name" value="Prot_kinase_dom"/>
</dbReference>
<evidence type="ECO:0000256" key="4">
    <source>
        <dbReference type="ARBA" id="ARBA00022535"/>
    </source>
</evidence>
<dbReference type="OrthoDB" id="63267at2759"/>
<dbReference type="PROSITE" id="PS50042">
    <property type="entry name" value="CNMP_BINDING_3"/>
    <property type="match status" value="2"/>
</dbReference>
<evidence type="ECO:0000313" key="20">
    <source>
        <dbReference type="EMBL" id="OXA43484.1"/>
    </source>
</evidence>
<dbReference type="GO" id="GO:0005524">
    <property type="term" value="F:ATP binding"/>
    <property type="evidence" value="ECO:0007669"/>
    <property type="project" value="UniProtKB-UniRule"/>
</dbReference>
<dbReference type="FunFam" id="1.10.510.10:FF:000048">
    <property type="entry name" value="Protein kinase C"/>
    <property type="match status" value="1"/>
</dbReference>
<dbReference type="PANTHER" id="PTHR24353">
    <property type="entry name" value="CYCLIC NUCLEOTIDE-DEPENDENT PROTEIN KINASE"/>
    <property type="match status" value="1"/>
</dbReference>
<evidence type="ECO:0000259" key="18">
    <source>
        <dbReference type="PROSITE" id="PS50042"/>
    </source>
</evidence>
<dbReference type="PANTHER" id="PTHR24353:SF147">
    <property type="entry name" value="CGMP-DEPENDENT SERINE_THREONIN PROTEIN KINASE-RELATED"/>
    <property type="match status" value="1"/>
</dbReference>
<evidence type="ECO:0000256" key="10">
    <source>
        <dbReference type="ARBA" id="ARBA00022992"/>
    </source>
</evidence>
<dbReference type="InterPro" id="IPR008271">
    <property type="entry name" value="Ser/Thr_kinase_AS"/>
</dbReference>
<feature type="domain" description="Cyclic nucleotide-binding" evidence="18">
    <location>
        <begin position="17"/>
        <end position="103"/>
    </location>
</feature>
<evidence type="ECO:0000313" key="21">
    <source>
        <dbReference type="Proteomes" id="UP000198287"/>
    </source>
</evidence>
<protein>
    <recommendedName>
        <fullName evidence="2 13">cGMP-dependent protein kinase</fullName>
        <ecNumber evidence="2 13">2.7.11.12</ecNumber>
    </recommendedName>
</protein>
<accession>A0A226DF60</accession>
<dbReference type="GO" id="GO:0030553">
    <property type="term" value="F:cGMP binding"/>
    <property type="evidence" value="ECO:0007669"/>
    <property type="project" value="UniProtKB-KW"/>
</dbReference>
<comment type="catalytic activity">
    <reaction evidence="12">
        <text>L-seryl-[protein] + ATP = O-phospho-L-seryl-[protein] + ADP + H(+)</text>
        <dbReference type="Rhea" id="RHEA:17989"/>
        <dbReference type="Rhea" id="RHEA-COMP:9863"/>
        <dbReference type="Rhea" id="RHEA-COMP:11604"/>
        <dbReference type="ChEBI" id="CHEBI:15378"/>
        <dbReference type="ChEBI" id="CHEBI:29999"/>
        <dbReference type="ChEBI" id="CHEBI:30616"/>
        <dbReference type="ChEBI" id="CHEBI:83421"/>
        <dbReference type="ChEBI" id="CHEBI:456216"/>
        <dbReference type="EC" id="2.7.11.12"/>
    </reaction>
</comment>
<dbReference type="STRING" id="158441.A0A226DF60"/>
<feature type="binding site" evidence="15 16">
    <location>
        <position position="386"/>
    </location>
    <ligand>
        <name>ATP</name>
        <dbReference type="ChEBI" id="CHEBI:30616"/>
    </ligand>
</feature>
<dbReference type="PROSITE" id="PS00108">
    <property type="entry name" value="PROTEIN_KINASE_ST"/>
    <property type="match status" value="1"/>
</dbReference>
<evidence type="ECO:0000256" key="8">
    <source>
        <dbReference type="ARBA" id="ARBA00022777"/>
    </source>
</evidence>
<evidence type="ECO:0000256" key="13">
    <source>
        <dbReference type="PIRNR" id="PIRNR000559"/>
    </source>
</evidence>
<dbReference type="PROSITE" id="PS00107">
    <property type="entry name" value="PROTEIN_KINASE_ATP"/>
    <property type="match status" value="1"/>
</dbReference>
<comment type="caution">
    <text evidence="20">The sequence shown here is derived from an EMBL/GenBank/DDBJ whole genome shotgun (WGS) entry which is preliminary data.</text>
</comment>
<keyword evidence="9 13" id="KW-0067">ATP-binding</keyword>
<keyword evidence="4 13" id="KW-0140">cGMP</keyword>